<dbReference type="PANTHER" id="PTHR43792:SF1">
    <property type="entry name" value="N-ACETYLTRANSFERASE DOMAIN-CONTAINING PROTEIN"/>
    <property type="match status" value="1"/>
</dbReference>
<sequence>MKAILETQRLSLREMTKDDFPALCKILQDTEVMYAYEHAFSDEEVAEWLDKNLTRYEKDGFGLWAVVLKETGEMIGQCGLTLQNADDKEVLEVGYLFQKAFWHKGYATEAAIACKNYAFQVLGAKEVYSIIRDNNLASQNVAKRNGMKVCGKIVKHYYNMDMPHLLFKTEKNCITIDN</sequence>
<dbReference type="RefSeq" id="WP_249313442.1">
    <property type="nucleotide sequence ID" value="NZ_JACRSU010000004.1"/>
</dbReference>
<dbReference type="Gene3D" id="3.40.630.30">
    <property type="match status" value="1"/>
</dbReference>
<dbReference type="AlphaFoldDB" id="A0A926DP19"/>
<dbReference type="PROSITE" id="PS51186">
    <property type="entry name" value="GNAT"/>
    <property type="match status" value="1"/>
</dbReference>
<name>A0A926DP19_9FIRM</name>
<dbReference type="Proteomes" id="UP000611762">
    <property type="component" value="Unassembled WGS sequence"/>
</dbReference>
<evidence type="ECO:0000313" key="2">
    <source>
        <dbReference type="EMBL" id="MBC8541391.1"/>
    </source>
</evidence>
<evidence type="ECO:0000313" key="3">
    <source>
        <dbReference type="Proteomes" id="UP000611762"/>
    </source>
</evidence>
<dbReference type="InterPro" id="IPR000182">
    <property type="entry name" value="GNAT_dom"/>
</dbReference>
<dbReference type="InterPro" id="IPR016181">
    <property type="entry name" value="Acyl_CoA_acyltransferase"/>
</dbReference>
<comment type="caution">
    <text evidence="2">The sequence shown here is derived from an EMBL/GenBank/DDBJ whole genome shotgun (WGS) entry which is preliminary data.</text>
</comment>
<dbReference type="InterPro" id="IPR051531">
    <property type="entry name" value="N-acetyltransferase"/>
</dbReference>
<dbReference type="EMBL" id="JACRSU010000004">
    <property type="protein sequence ID" value="MBC8541391.1"/>
    <property type="molecule type" value="Genomic_DNA"/>
</dbReference>
<dbReference type="GO" id="GO:0016747">
    <property type="term" value="F:acyltransferase activity, transferring groups other than amino-acyl groups"/>
    <property type="evidence" value="ECO:0007669"/>
    <property type="project" value="InterPro"/>
</dbReference>
<dbReference type="PANTHER" id="PTHR43792">
    <property type="entry name" value="GNAT FAMILY, PUTATIVE (AFU_ORTHOLOGUE AFUA_3G00765)-RELATED-RELATED"/>
    <property type="match status" value="1"/>
</dbReference>
<accession>A0A926DP19</accession>
<feature type="domain" description="N-acetyltransferase" evidence="1">
    <location>
        <begin position="10"/>
        <end position="172"/>
    </location>
</feature>
<organism evidence="2 3">
    <name type="scientific">Congzhengia minquanensis</name>
    <dbReference type="NCBI Taxonomy" id="2763657"/>
    <lineage>
        <taxon>Bacteria</taxon>
        <taxon>Bacillati</taxon>
        <taxon>Bacillota</taxon>
        <taxon>Clostridia</taxon>
        <taxon>Eubacteriales</taxon>
        <taxon>Oscillospiraceae</taxon>
        <taxon>Congzhengia</taxon>
    </lineage>
</organism>
<keyword evidence="3" id="KW-1185">Reference proteome</keyword>
<protein>
    <submittedName>
        <fullName evidence="2">GNAT family N-acetyltransferase</fullName>
    </submittedName>
</protein>
<gene>
    <name evidence="2" type="ORF">H8698_10420</name>
</gene>
<dbReference type="SUPFAM" id="SSF55729">
    <property type="entry name" value="Acyl-CoA N-acyltransferases (Nat)"/>
    <property type="match status" value="1"/>
</dbReference>
<evidence type="ECO:0000259" key="1">
    <source>
        <dbReference type="PROSITE" id="PS51186"/>
    </source>
</evidence>
<dbReference type="Pfam" id="PF13302">
    <property type="entry name" value="Acetyltransf_3"/>
    <property type="match status" value="1"/>
</dbReference>
<reference evidence="2" key="1">
    <citation type="submission" date="2020-08" db="EMBL/GenBank/DDBJ databases">
        <title>Genome public.</title>
        <authorList>
            <person name="Liu C."/>
            <person name="Sun Q."/>
        </authorList>
    </citation>
    <scope>NUCLEOTIDE SEQUENCE</scope>
    <source>
        <strain evidence="2">H8</strain>
    </source>
</reference>
<proteinExistence type="predicted"/>